<dbReference type="Proteomes" id="UP000295097">
    <property type="component" value="Unassembled WGS sequence"/>
</dbReference>
<evidence type="ECO:0000313" key="2">
    <source>
        <dbReference type="Proteomes" id="UP000295097"/>
    </source>
</evidence>
<organism evidence="1 2">
    <name type="scientific">Martelella mediterranea</name>
    <dbReference type="NCBI Taxonomy" id="293089"/>
    <lineage>
        <taxon>Bacteria</taxon>
        <taxon>Pseudomonadati</taxon>
        <taxon>Pseudomonadota</taxon>
        <taxon>Alphaproteobacteria</taxon>
        <taxon>Hyphomicrobiales</taxon>
        <taxon>Aurantimonadaceae</taxon>
        <taxon>Martelella</taxon>
    </lineage>
</organism>
<keyword evidence="2" id="KW-1185">Reference proteome</keyword>
<name>A0A4R3NUB1_9HYPH</name>
<dbReference type="AlphaFoldDB" id="A0A4R3NUB1"/>
<comment type="caution">
    <text evidence="1">The sequence shown here is derived from an EMBL/GenBank/DDBJ whole genome shotgun (WGS) entry which is preliminary data.</text>
</comment>
<reference evidence="1 2" key="1">
    <citation type="submission" date="2019-03" db="EMBL/GenBank/DDBJ databases">
        <title>Freshwater and sediment microbial communities from various areas in North America, analyzing microbe dynamics in response to fracking.</title>
        <authorList>
            <person name="Lamendella R."/>
        </authorList>
    </citation>
    <scope>NUCLEOTIDE SEQUENCE [LARGE SCALE GENOMIC DNA]</scope>
    <source>
        <strain evidence="1 2">175.2</strain>
    </source>
</reference>
<accession>A0A4R3NUB1</accession>
<protein>
    <submittedName>
        <fullName evidence="1">Uncharacterized protein</fullName>
    </submittedName>
</protein>
<evidence type="ECO:0000313" key="1">
    <source>
        <dbReference type="EMBL" id="TCT39874.1"/>
    </source>
</evidence>
<sequence>MDNTVVPKTQFQVNEPYLTNRWKCGCAEWGVRAWQTL</sequence>
<gene>
    <name evidence="1" type="ORF">EDC90_101159</name>
</gene>
<dbReference type="EMBL" id="SMAR01000011">
    <property type="protein sequence ID" value="TCT39874.1"/>
    <property type="molecule type" value="Genomic_DNA"/>
</dbReference>
<proteinExistence type="predicted"/>